<keyword evidence="1 4" id="KW-0808">Transferase</keyword>
<feature type="domain" description="N-acetyltransferase" evidence="3">
    <location>
        <begin position="3"/>
        <end position="142"/>
    </location>
</feature>
<dbReference type="PROSITE" id="PS51186">
    <property type="entry name" value="GNAT"/>
    <property type="match status" value="1"/>
</dbReference>
<protein>
    <submittedName>
        <fullName evidence="4">GNAT family N-acetyltransferase</fullName>
        <ecNumber evidence="4">2.3.-.-</ecNumber>
    </submittedName>
</protein>
<dbReference type="PANTHER" id="PTHR43877">
    <property type="entry name" value="AMINOALKYLPHOSPHONATE N-ACETYLTRANSFERASE-RELATED-RELATED"/>
    <property type="match status" value="1"/>
</dbReference>
<reference evidence="5" key="1">
    <citation type="journal article" date="2019" name="Int. J. Syst. Evol. Microbiol.">
        <title>The Global Catalogue of Microorganisms (GCM) 10K type strain sequencing project: providing services to taxonomists for standard genome sequencing and annotation.</title>
        <authorList>
            <consortium name="The Broad Institute Genomics Platform"/>
            <consortium name="The Broad Institute Genome Sequencing Center for Infectious Disease"/>
            <person name="Wu L."/>
            <person name="Ma J."/>
        </authorList>
    </citation>
    <scope>NUCLEOTIDE SEQUENCE [LARGE SCALE GENOMIC DNA]</scope>
    <source>
        <strain evidence="5">KACC 12634</strain>
    </source>
</reference>
<evidence type="ECO:0000259" key="3">
    <source>
        <dbReference type="PROSITE" id="PS51186"/>
    </source>
</evidence>
<dbReference type="InterPro" id="IPR000182">
    <property type="entry name" value="GNAT_dom"/>
</dbReference>
<dbReference type="InterPro" id="IPR050832">
    <property type="entry name" value="Bact_Acetyltransf"/>
</dbReference>
<accession>A0ABW2DAJ5</accession>
<dbReference type="SUPFAM" id="SSF55729">
    <property type="entry name" value="Acyl-CoA N-acyltransferases (Nat)"/>
    <property type="match status" value="1"/>
</dbReference>
<dbReference type="RefSeq" id="WP_382351913.1">
    <property type="nucleotide sequence ID" value="NZ_JBHMBP010000003.1"/>
</dbReference>
<dbReference type="InterPro" id="IPR016181">
    <property type="entry name" value="Acyl_CoA_acyltransferase"/>
</dbReference>
<dbReference type="Pfam" id="PF00583">
    <property type="entry name" value="Acetyltransf_1"/>
    <property type="match status" value="1"/>
</dbReference>
<evidence type="ECO:0000313" key="4">
    <source>
        <dbReference type="EMBL" id="MFC6958535.1"/>
    </source>
</evidence>
<dbReference type="EMBL" id="JBHSYS010000003">
    <property type="protein sequence ID" value="MFC6958535.1"/>
    <property type="molecule type" value="Genomic_DNA"/>
</dbReference>
<evidence type="ECO:0000256" key="1">
    <source>
        <dbReference type="ARBA" id="ARBA00022679"/>
    </source>
</evidence>
<evidence type="ECO:0000256" key="2">
    <source>
        <dbReference type="ARBA" id="ARBA00023315"/>
    </source>
</evidence>
<name>A0ABW2DAJ5_9ACTN</name>
<dbReference type="Proteomes" id="UP001596470">
    <property type="component" value="Unassembled WGS sequence"/>
</dbReference>
<dbReference type="GO" id="GO:0016746">
    <property type="term" value="F:acyltransferase activity"/>
    <property type="evidence" value="ECO:0007669"/>
    <property type="project" value="UniProtKB-KW"/>
</dbReference>
<dbReference type="EC" id="2.3.-.-" evidence="4"/>
<dbReference type="CDD" id="cd04301">
    <property type="entry name" value="NAT_SF"/>
    <property type="match status" value="1"/>
</dbReference>
<keyword evidence="5" id="KW-1185">Reference proteome</keyword>
<proteinExistence type="predicted"/>
<comment type="caution">
    <text evidence="4">The sequence shown here is derived from an EMBL/GenBank/DDBJ whole genome shotgun (WGS) entry which is preliminary data.</text>
</comment>
<sequence>MGIEIRDYVAADEDGWLRCRVLAFLGTSYFDAVEPRKPAIAEPGFSLVAVADGAVVGLMDVAVEDHDATIESVAVHPDRRSEGIARALLDAAVARLTGTGVTVLDAWTREDPGTLAWYRATGFTESDHYLHVYADLHAHPEEPDRAIGSRRPGLRPVKAFLHAKLEDEARLREEFARVHVCRRFALPIPGRAASPAT</sequence>
<dbReference type="PANTHER" id="PTHR43877:SF1">
    <property type="entry name" value="ACETYLTRANSFERASE"/>
    <property type="match status" value="1"/>
</dbReference>
<organism evidence="4 5">
    <name type="scientific">Glycomyces mayteni</name>
    <dbReference type="NCBI Taxonomy" id="543887"/>
    <lineage>
        <taxon>Bacteria</taxon>
        <taxon>Bacillati</taxon>
        <taxon>Actinomycetota</taxon>
        <taxon>Actinomycetes</taxon>
        <taxon>Glycomycetales</taxon>
        <taxon>Glycomycetaceae</taxon>
        <taxon>Glycomyces</taxon>
    </lineage>
</organism>
<evidence type="ECO:0000313" key="5">
    <source>
        <dbReference type="Proteomes" id="UP001596470"/>
    </source>
</evidence>
<gene>
    <name evidence="4" type="ORF">ACFQS3_15125</name>
</gene>
<keyword evidence="2 4" id="KW-0012">Acyltransferase</keyword>
<dbReference type="Gene3D" id="3.40.630.30">
    <property type="match status" value="1"/>
</dbReference>